<keyword evidence="9" id="KW-1185">Reference proteome</keyword>
<dbReference type="Gene3D" id="3.50.50.60">
    <property type="entry name" value="FAD/NAD(P)-binding domain"/>
    <property type="match status" value="1"/>
</dbReference>
<evidence type="ECO:0000256" key="6">
    <source>
        <dbReference type="SAM" id="Phobius"/>
    </source>
</evidence>
<comment type="subcellular location">
    <subcellularLocation>
        <location evidence="1">Membrane</location>
        <topology evidence="1">Multi-pass membrane protein</topology>
    </subcellularLocation>
</comment>
<accession>A0ABP4IDT7</accession>
<dbReference type="Pfam" id="PF06271">
    <property type="entry name" value="RDD"/>
    <property type="match status" value="1"/>
</dbReference>
<comment type="caution">
    <text evidence="8">The sequence shown here is derived from an EMBL/GenBank/DDBJ whole genome shotgun (WGS) entry which is preliminary data.</text>
</comment>
<organism evidence="8 9">
    <name type="scientific">Pseudonocardia kongjuensis</name>
    <dbReference type="NCBI Taxonomy" id="102227"/>
    <lineage>
        <taxon>Bacteria</taxon>
        <taxon>Bacillati</taxon>
        <taxon>Actinomycetota</taxon>
        <taxon>Actinomycetes</taxon>
        <taxon>Pseudonocardiales</taxon>
        <taxon>Pseudonocardiaceae</taxon>
        <taxon>Pseudonocardia</taxon>
    </lineage>
</organism>
<feature type="transmembrane region" description="Helical" evidence="6">
    <location>
        <begin position="88"/>
        <end position="107"/>
    </location>
</feature>
<gene>
    <name evidence="8" type="ORF">GCM10009613_18510</name>
</gene>
<feature type="transmembrane region" description="Helical" evidence="6">
    <location>
        <begin position="203"/>
        <end position="223"/>
    </location>
</feature>
<dbReference type="InterPro" id="IPR010432">
    <property type="entry name" value="RDD"/>
</dbReference>
<evidence type="ECO:0000256" key="1">
    <source>
        <dbReference type="ARBA" id="ARBA00004141"/>
    </source>
</evidence>
<dbReference type="Proteomes" id="UP001501414">
    <property type="component" value="Unassembled WGS sequence"/>
</dbReference>
<dbReference type="InterPro" id="IPR036188">
    <property type="entry name" value="FAD/NAD-bd_sf"/>
</dbReference>
<feature type="domain" description="RDD" evidence="7">
    <location>
        <begin position="81"/>
        <end position="236"/>
    </location>
</feature>
<keyword evidence="3 6" id="KW-1133">Transmembrane helix</keyword>
<evidence type="ECO:0000256" key="2">
    <source>
        <dbReference type="ARBA" id="ARBA00022692"/>
    </source>
</evidence>
<proteinExistence type="predicted"/>
<evidence type="ECO:0000313" key="9">
    <source>
        <dbReference type="Proteomes" id="UP001501414"/>
    </source>
</evidence>
<protein>
    <recommendedName>
        <fullName evidence="7">RDD domain-containing protein</fullName>
    </recommendedName>
</protein>
<evidence type="ECO:0000313" key="8">
    <source>
        <dbReference type="EMBL" id="GAA1385705.1"/>
    </source>
</evidence>
<keyword evidence="4 6" id="KW-0472">Membrane</keyword>
<evidence type="ECO:0000259" key="7">
    <source>
        <dbReference type="Pfam" id="PF06271"/>
    </source>
</evidence>
<sequence length="254" mass="26512">MRRNGTGHIVVDDDLMTSHPGIIAAGDIRAAHTVLHRRPWPHTPSPRRTPAAGGVRRGEGVCGGHVTGRRPGTVPVVERLAGRRGRAYLCDCVVYAGVAVATVPFGMAANAAGWGGNRAFVLAASAVPPVVATWLAAEQEAGPARATWGKRRHGLVVSDRRGLPIDRRRALLRNTVKIGVPWQLGHTVAIGAAFGGFETRDRLTIAATAVTYPLLAMMILAVLRGEGRGLHDRVAGTAVHPATGTAASDGASPA</sequence>
<evidence type="ECO:0000256" key="3">
    <source>
        <dbReference type="ARBA" id="ARBA00022989"/>
    </source>
</evidence>
<evidence type="ECO:0000256" key="4">
    <source>
        <dbReference type="ARBA" id="ARBA00023136"/>
    </source>
</evidence>
<feature type="region of interest" description="Disordered" evidence="5">
    <location>
        <begin position="38"/>
        <end position="67"/>
    </location>
</feature>
<evidence type="ECO:0000256" key="5">
    <source>
        <dbReference type="SAM" id="MobiDB-lite"/>
    </source>
</evidence>
<name>A0ABP4IDT7_9PSEU</name>
<reference evidence="9" key="1">
    <citation type="journal article" date="2019" name="Int. J. Syst. Evol. Microbiol.">
        <title>The Global Catalogue of Microorganisms (GCM) 10K type strain sequencing project: providing services to taxonomists for standard genome sequencing and annotation.</title>
        <authorList>
            <consortium name="The Broad Institute Genomics Platform"/>
            <consortium name="The Broad Institute Genome Sequencing Center for Infectious Disease"/>
            <person name="Wu L."/>
            <person name="Ma J."/>
        </authorList>
    </citation>
    <scope>NUCLEOTIDE SEQUENCE [LARGE SCALE GENOMIC DNA]</scope>
    <source>
        <strain evidence="9">JCM 11896</strain>
    </source>
</reference>
<dbReference type="EMBL" id="BAAAJK010000006">
    <property type="protein sequence ID" value="GAA1385705.1"/>
    <property type="molecule type" value="Genomic_DNA"/>
</dbReference>
<keyword evidence="2 6" id="KW-0812">Transmembrane</keyword>